<dbReference type="InterPro" id="IPR013154">
    <property type="entry name" value="ADH-like_N"/>
</dbReference>
<comment type="similarity">
    <text evidence="1 6">Belongs to the zinc-containing alcohol dehydrogenase family.</text>
</comment>
<comment type="caution">
    <text evidence="8">The sequence shown here is derived from an EMBL/GenBank/DDBJ whole genome shotgun (WGS) entry which is preliminary data.</text>
</comment>
<dbReference type="RefSeq" id="WP_377823806.1">
    <property type="nucleotide sequence ID" value="NZ_JBHSWJ010000002.1"/>
</dbReference>
<keyword evidence="9" id="KW-1185">Reference proteome</keyword>
<dbReference type="PANTHER" id="PTHR43880">
    <property type="entry name" value="ALCOHOL DEHYDROGENASE"/>
    <property type="match status" value="1"/>
</dbReference>
<keyword evidence="4" id="KW-0560">Oxidoreductase</keyword>
<feature type="domain" description="Enoyl reductase (ER)" evidence="7">
    <location>
        <begin position="10"/>
        <end position="362"/>
    </location>
</feature>
<keyword evidence="2 6" id="KW-0479">Metal-binding</keyword>
<dbReference type="PROSITE" id="PS00059">
    <property type="entry name" value="ADH_ZINC"/>
    <property type="match status" value="1"/>
</dbReference>
<sequence>MRAAVLTTPGEPLQVRPVSASPLEPDEILVRIVGVGVCHTDFAALSGAVPLPLPAVVGHEGSGVVEQTGADVTDLAVGDHVVLSFDCCRECSQCRAGHPAYCELFAAMNYFGTRLDGEATLRDEAGEPVHGSWFGQSSFATHAVASARNAVRVDPSLPLELLGPLGCGLLTGAGTVLNVLRPQPGQRIGVWGLGAVGLAAIMAAKAAGCSVIVGVDPNQERRRIAADLGATHTIDPTATSDVAWDVLEVSDGGLDFSVDAVGLGSVIREALAVLRTPGTCATVGLQGLENDITIDQGHLLIGRTLTGVIEGDADPRTFIPQLIQLWQDGKFPFDRLIETFGFEEIDKAIDAAASGRVVKPVLVMA</sequence>
<protein>
    <submittedName>
        <fullName evidence="8">NAD(P)-dependent alcohol dehydrogenase</fullName>
    </submittedName>
</protein>
<reference evidence="9" key="1">
    <citation type="journal article" date="2019" name="Int. J. Syst. Evol. Microbiol.">
        <title>The Global Catalogue of Microorganisms (GCM) 10K type strain sequencing project: providing services to taxonomists for standard genome sequencing and annotation.</title>
        <authorList>
            <consortium name="The Broad Institute Genomics Platform"/>
            <consortium name="The Broad Institute Genome Sequencing Center for Infectious Disease"/>
            <person name="Wu L."/>
            <person name="Ma J."/>
        </authorList>
    </citation>
    <scope>NUCLEOTIDE SEQUENCE [LARGE SCALE GENOMIC DNA]</scope>
    <source>
        <strain evidence="9">NBRC 106593</strain>
    </source>
</reference>
<dbReference type="Pfam" id="PF08240">
    <property type="entry name" value="ADH_N"/>
    <property type="match status" value="1"/>
</dbReference>
<dbReference type="Pfam" id="PF00107">
    <property type="entry name" value="ADH_zinc_N"/>
    <property type="match status" value="1"/>
</dbReference>
<dbReference type="InterPro" id="IPR013149">
    <property type="entry name" value="ADH-like_C"/>
</dbReference>
<dbReference type="Gene3D" id="3.40.50.720">
    <property type="entry name" value="NAD(P)-binding Rossmann-like Domain"/>
    <property type="match status" value="1"/>
</dbReference>
<dbReference type="SUPFAM" id="SSF51735">
    <property type="entry name" value="NAD(P)-binding Rossmann-fold domains"/>
    <property type="match status" value="1"/>
</dbReference>
<evidence type="ECO:0000313" key="9">
    <source>
        <dbReference type="Proteomes" id="UP001596356"/>
    </source>
</evidence>
<accession>A0ABW2AWY8</accession>
<comment type="cofactor">
    <cofactor evidence="6">
        <name>Zn(2+)</name>
        <dbReference type="ChEBI" id="CHEBI:29105"/>
    </cofactor>
</comment>
<evidence type="ECO:0000256" key="6">
    <source>
        <dbReference type="RuleBase" id="RU361277"/>
    </source>
</evidence>
<dbReference type="PANTHER" id="PTHR43880:SF12">
    <property type="entry name" value="ALCOHOL DEHYDROGENASE CLASS-3"/>
    <property type="match status" value="1"/>
</dbReference>
<dbReference type="InterPro" id="IPR002328">
    <property type="entry name" value="ADH_Zn_CS"/>
</dbReference>
<dbReference type="SUPFAM" id="SSF50129">
    <property type="entry name" value="GroES-like"/>
    <property type="match status" value="1"/>
</dbReference>
<evidence type="ECO:0000313" key="8">
    <source>
        <dbReference type="EMBL" id="MFC6715011.1"/>
    </source>
</evidence>
<dbReference type="Gene3D" id="3.90.180.10">
    <property type="entry name" value="Medium-chain alcohol dehydrogenases, catalytic domain"/>
    <property type="match status" value="1"/>
</dbReference>
<proteinExistence type="inferred from homology"/>
<keyword evidence="3 6" id="KW-0862">Zinc</keyword>
<organism evidence="8 9">
    <name type="scientific">Branchiibius cervicis</name>
    <dbReference type="NCBI Taxonomy" id="908252"/>
    <lineage>
        <taxon>Bacteria</taxon>
        <taxon>Bacillati</taxon>
        <taxon>Actinomycetota</taxon>
        <taxon>Actinomycetes</taxon>
        <taxon>Micrococcales</taxon>
        <taxon>Dermacoccaceae</taxon>
        <taxon>Branchiibius</taxon>
    </lineage>
</organism>
<dbReference type="CDD" id="cd08278">
    <property type="entry name" value="benzyl_alcohol_DH"/>
    <property type="match status" value="1"/>
</dbReference>
<evidence type="ECO:0000256" key="3">
    <source>
        <dbReference type="ARBA" id="ARBA00022833"/>
    </source>
</evidence>
<name>A0ABW2AWY8_9MICO</name>
<dbReference type="InterPro" id="IPR020843">
    <property type="entry name" value="ER"/>
</dbReference>
<dbReference type="Proteomes" id="UP001596356">
    <property type="component" value="Unassembled WGS sequence"/>
</dbReference>
<evidence type="ECO:0000256" key="5">
    <source>
        <dbReference type="ARBA" id="ARBA00023027"/>
    </source>
</evidence>
<evidence type="ECO:0000256" key="4">
    <source>
        <dbReference type="ARBA" id="ARBA00023002"/>
    </source>
</evidence>
<gene>
    <name evidence="8" type="ORF">ACFQBT_14850</name>
</gene>
<dbReference type="SMART" id="SM00829">
    <property type="entry name" value="PKS_ER"/>
    <property type="match status" value="1"/>
</dbReference>
<evidence type="ECO:0000256" key="2">
    <source>
        <dbReference type="ARBA" id="ARBA00022723"/>
    </source>
</evidence>
<dbReference type="EMBL" id="JBHSWJ010000002">
    <property type="protein sequence ID" value="MFC6715011.1"/>
    <property type="molecule type" value="Genomic_DNA"/>
</dbReference>
<dbReference type="InterPro" id="IPR036291">
    <property type="entry name" value="NAD(P)-bd_dom_sf"/>
</dbReference>
<dbReference type="InterPro" id="IPR011032">
    <property type="entry name" value="GroES-like_sf"/>
</dbReference>
<evidence type="ECO:0000259" key="7">
    <source>
        <dbReference type="SMART" id="SM00829"/>
    </source>
</evidence>
<evidence type="ECO:0000256" key="1">
    <source>
        <dbReference type="ARBA" id="ARBA00008072"/>
    </source>
</evidence>
<keyword evidence="5" id="KW-0520">NAD</keyword>